<evidence type="ECO:0000256" key="1">
    <source>
        <dbReference type="SAM" id="MobiDB-lite"/>
    </source>
</evidence>
<organism evidence="2 3">
    <name type="scientific">Halapricum desulfuricans</name>
    <dbReference type="NCBI Taxonomy" id="2841257"/>
    <lineage>
        <taxon>Archaea</taxon>
        <taxon>Methanobacteriati</taxon>
        <taxon>Methanobacteriota</taxon>
        <taxon>Stenosarchaea group</taxon>
        <taxon>Halobacteria</taxon>
        <taxon>Halobacteriales</taxon>
        <taxon>Haloarculaceae</taxon>
        <taxon>Halapricum</taxon>
    </lineage>
</organism>
<evidence type="ECO:0000313" key="2">
    <source>
        <dbReference type="EMBL" id="QSG07687.1"/>
    </source>
</evidence>
<name>A0A897N4M3_9EURY</name>
<sequence length="42" mass="4888">MREEMTDRRRPARPFEPTRRSSVRSLLAVRPGCSYRIEPGGL</sequence>
<keyword evidence="3" id="KW-1185">Reference proteome</keyword>
<feature type="region of interest" description="Disordered" evidence="1">
    <location>
        <begin position="1"/>
        <end position="23"/>
    </location>
</feature>
<dbReference type="EMBL" id="CP064788">
    <property type="protein sequence ID" value="QSG07687.1"/>
    <property type="molecule type" value="Genomic_DNA"/>
</dbReference>
<dbReference type="Proteomes" id="UP000662973">
    <property type="component" value="Chromosome"/>
</dbReference>
<dbReference type="AlphaFoldDB" id="A0A897N4M3"/>
<dbReference type="KEGG" id="hds:HSR122_0273"/>
<evidence type="ECO:0000313" key="3">
    <source>
        <dbReference type="Proteomes" id="UP000662973"/>
    </source>
</evidence>
<proteinExistence type="predicted"/>
<accession>A0A897N4M3</accession>
<reference evidence="2 3" key="1">
    <citation type="submission" date="2020-11" db="EMBL/GenBank/DDBJ databases">
        <title>Carbohydrate-dependent, anaerobic sulfur respiration: A novel catabolism in halophilic archaea.</title>
        <authorList>
            <person name="Sorokin D.Y."/>
            <person name="Messina E."/>
            <person name="Smedile F."/>
            <person name="La Cono V."/>
            <person name="Hallsworth J.E."/>
            <person name="Yakimov M.M."/>
        </authorList>
    </citation>
    <scope>NUCLEOTIDE SEQUENCE [LARGE SCALE GENOMIC DNA]</scope>
    <source>
        <strain evidence="2 3">HSR12-2</strain>
    </source>
</reference>
<protein>
    <submittedName>
        <fullName evidence="2">Uncharacterized protein</fullName>
    </submittedName>
</protein>
<gene>
    <name evidence="2" type="ORF">HSR122_0273</name>
</gene>